<dbReference type="EMBL" id="KJ489399">
    <property type="protein sequence ID" value="AHZ10121.1"/>
    <property type="molecule type" value="Genomic_DNA"/>
</dbReference>
<feature type="compositionally biased region" description="Gly residues" evidence="1">
    <location>
        <begin position="205"/>
        <end position="221"/>
    </location>
</feature>
<reference evidence="3" key="1">
    <citation type="submission" date="2014-09" db="EMBL/GenBank/DDBJ databases">
        <authorList>
            <person name="Sauder A.B."/>
            <person name="McKenzie Q.R."/>
            <person name="Temple L.M."/>
            <person name="Alexis B.K."/>
            <person name="Al-Atrache Z."/>
            <person name="Lewis L.O."/>
            <person name="Loesser-Casey K.E."/>
            <person name="Mitchell K.J."/>
        </authorList>
    </citation>
    <scope>NUCLEOTIDE SEQUENCE [LARGE SCALE GENOMIC DNA]</scope>
</reference>
<dbReference type="RefSeq" id="YP_009036552.1">
    <property type="nucleotide sequence ID" value="NC_024213.1"/>
</dbReference>
<proteinExistence type="predicted"/>
<feature type="region of interest" description="Disordered" evidence="1">
    <location>
        <begin position="170"/>
        <end position="221"/>
    </location>
</feature>
<dbReference type="GeneID" id="19526103"/>
<accession>A0A024B1T0</accession>
<keyword evidence="3" id="KW-1185">Reference proteome</keyword>
<protein>
    <submittedName>
        <fullName evidence="2">Uncharacterized protein</fullName>
    </submittedName>
</protein>
<dbReference type="KEGG" id="vg:19526103"/>
<evidence type="ECO:0000256" key="1">
    <source>
        <dbReference type="SAM" id="MobiDB-lite"/>
    </source>
</evidence>
<organism evidence="2 3">
    <name type="scientific">Bacillus phage Hakuna</name>
    <dbReference type="NCBI Taxonomy" id="1486659"/>
    <lineage>
        <taxon>Viruses</taxon>
        <taxon>Duplodnaviria</taxon>
        <taxon>Heunggongvirae</taxon>
        <taxon>Uroviricota</taxon>
        <taxon>Caudoviricetes</taxon>
        <taxon>Herelleviridae</taxon>
        <taxon>Bastillevirinae</taxon>
        <taxon>Wphvirus</taxon>
        <taxon>Wphvirus hakuna</taxon>
    </lineage>
</organism>
<sequence>MNFNRPYEEQLLYNGYESLPYEFKNMIVSDLASNFGITFNEVTMDMILHVHKSLKLAETKEIHRTVLESGFFHPATFRMYDITIKKQVDMIGIRVLMQTTDKKSVDLFTEDSGVVTHTREEFIQLFEMIISYKDELDTKLIRMNEAIMMSNSTKEILALDWYKFTTNPNVEGDGDSAGEADSSTGQVLPDGVGSEGTGTNEGEPSGTGSGETAGGGEPKPD</sequence>
<dbReference type="Proteomes" id="UP000026900">
    <property type="component" value="Segment"/>
</dbReference>
<name>A0A024B1T0_9CAUD</name>
<evidence type="ECO:0000313" key="2">
    <source>
        <dbReference type="EMBL" id="AHZ10121.1"/>
    </source>
</evidence>
<evidence type="ECO:0000313" key="3">
    <source>
        <dbReference type="Proteomes" id="UP000026900"/>
    </source>
</evidence>